<dbReference type="AlphaFoldDB" id="A0A0A3JKN2"/>
<evidence type="ECO:0000313" key="1">
    <source>
        <dbReference type="EMBL" id="KGR87562.1"/>
    </source>
</evidence>
<sequence length="632" mass="70085">MTSTSFNPIQPQQGPMQANQALVLREGQVFHGTIKQLYPDQMAEIQVGGNRLIAKLEVPLAAGDTHFFQVTRTGAETELKVVTGPMPQSMGSQQQMLQLLQSMNLPQTKEMQQVMGHFLKAQIPITREQLLQAEAWMKALPQGVAKQDALGAMQRMVELKMPFTNEVFQALVQGAKTTGMSTALQNFVSQLTNEPNISQELKTSLLTQLQTVAKPLENETGGVILARAVQTLTDQTASVANRQQALVLLKEAGILPKSATLPNWQSMPAQTAISSSQQQPGQAGQMIEQIMAAKQEESTMIVQQVRTFLQNEGLLTMEQKNQLQQMVERFTQLPQTKQTMEVFARQLHEQLLKAFSSNSNSHLFTQNEHGLTVKDQLLSLLKSDAAPPANDMLMRNLVRTSNASLQPAIQALMVEAEATVRNAVDSKAMEQALKTVIKGLGISYEAALNSKAVDVQTLAQSVKPQLLSLLHDTQVTPALRDSAEVLMARLNGMQLLSGENGHQHQLIMQVPLEFFGRQMDATLQWNGRMGKDGKVDADFARVLFYLNMESLQETVIDMQVQNRIVTITVFNDDPQLSILAEPLKQSLKGGLRDKEYKLSGIFIKPFERTNHEKAIQNSKTAPEQWNGVDFRV</sequence>
<dbReference type="Proteomes" id="UP000030437">
    <property type="component" value="Unassembled WGS sequence"/>
</dbReference>
<dbReference type="OrthoDB" id="2351076at2"/>
<comment type="caution">
    <text evidence="1">The sequence shown here is derived from an EMBL/GenBank/DDBJ whole genome shotgun (WGS) entry which is preliminary data.</text>
</comment>
<protein>
    <submittedName>
        <fullName evidence="1">Uncharacterized protein</fullName>
    </submittedName>
</protein>
<dbReference type="RefSeq" id="WP_036151137.1">
    <property type="nucleotide sequence ID" value="NZ_AVCX01000017.1"/>
</dbReference>
<name>A0A0A3JKN2_9BACI</name>
<proteinExistence type="predicted"/>
<reference evidence="1 2" key="1">
    <citation type="submission" date="2014-02" db="EMBL/GenBank/DDBJ databases">
        <title>Draft genome sequence of Lysinibacillus odysseyi NBRC 100172.</title>
        <authorList>
            <person name="Zhang F."/>
            <person name="Wang G."/>
            <person name="Zhang L."/>
        </authorList>
    </citation>
    <scope>NUCLEOTIDE SEQUENCE [LARGE SCALE GENOMIC DNA]</scope>
    <source>
        <strain evidence="1 2">NBRC 100172</strain>
    </source>
</reference>
<keyword evidence="2" id="KW-1185">Reference proteome</keyword>
<evidence type="ECO:0000313" key="2">
    <source>
        <dbReference type="Proteomes" id="UP000030437"/>
    </source>
</evidence>
<dbReference type="eggNOG" id="ENOG502Z7RX">
    <property type="taxonomic scope" value="Bacteria"/>
</dbReference>
<gene>
    <name evidence="1" type="ORF">CD32_03145</name>
</gene>
<accession>A0A0A3JKN2</accession>
<dbReference type="EMBL" id="JPVP01000046">
    <property type="protein sequence ID" value="KGR87562.1"/>
    <property type="molecule type" value="Genomic_DNA"/>
</dbReference>
<organism evidence="1 2">
    <name type="scientific">Lysinibacillus odysseyi 34hs-1 = NBRC 100172</name>
    <dbReference type="NCBI Taxonomy" id="1220589"/>
    <lineage>
        <taxon>Bacteria</taxon>
        <taxon>Bacillati</taxon>
        <taxon>Bacillota</taxon>
        <taxon>Bacilli</taxon>
        <taxon>Bacillales</taxon>
        <taxon>Bacillaceae</taxon>
        <taxon>Lysinibacillus</taxon>
    </lineage>
</organism>
<dbReference type="STRING" id="1220589.CD32_03145"/>